<protein>
    <submittedName>
        <fullName evidence="8">Int protein</fullName>
    </submittedName>
</protein>
<reference evidence="8 9" key="1">
    <citation type="journal article" date="2009" name="J. Bacteriol.">
        <title>Complete genome sequence of Lactobacillus johnsonii FI9785, a competitive exclusion agent against pathogens in poultry.</title>
        <authorList>
            <person name="Wegmann U."/>
            <person name="Overweg K."/>
            <person name="Horn N."/>
            <person name="Goesmann A."/>
            <person name="Narbad A."/>
            <person name="Gasson M.J."/>
            <person name="Shearman C."/>
        </authorList>
    </citation>
    <scope>NUCLEOTIDE SEQUENCE [LARGE SCALE GENOMIC DNA]</scope>
    <source>
        <strain evidence="8 9">FI9785</strain>
    </source>
</reference>
<accession>D0R4L2</accession>
<dbReference type="PROSITE" id="PS51900">
    <property type="entry name" value="CB"/>
    <property type="match status" value="1"/>
</dbReference>
<keyword evidence="4" id="KW-0233">DNA recombination</keyword>
<dbReference type="InterPro" id="IPR010998">
    <property type="entry name" value="Integrase_recombinase_N"/>
</dbReference>
<dbReference type="Gene3D" id="1.10.443.10">
    <property type="entry name" value="Intergrase catalytic core"/>
    <property type="match status" value="1"/>
</dbReference>
<evidence type="ECO:0000256" key="1">
    <source>
        <dbReference type="ARBA" id="ARBA00008857"/>
    </source>
</evidence>
<comment type="similarity">
    <text evidence="1">Belongs to the 'phage' integrase family.</text>
</comment>
<keyword evidence="3 5" id="KW-0238">DNA-binding</keyword>
<keyword evidence="2" id="KW-0229">DNA integration</keyword>
<dbReference type="InterPro" id="IPR002104">
    <property type="entry name" value="Integrase_catalytic"/>
</dbReference>
<dbReference type="InterPro" id="IPR050808">
    <property type="entry name" value="Phage_Integrase"/>
</dbReference>
<dbReference type="EMBL" id="FN298497">
    <property type="protein sequence ID" value="CAX67025.1"/>
    <property type="molecule type" value="Genomic_DNA"/>
</dbReference>
<sequence length="366" mass="42859">MAVYKDKKTKTWFVKRSWYDAHKKRHYITRRGFKTKREAEKVNVKLAAQVNDGIDVTRDPVFADYYNEWVKTYKENSVAPNTLRQYILASTHLQHYFGQTTIKSINRSKYQQFINWFGKNHAKSTVVKTNRFYKSCVSSAIEDGIITRNFTDHITLAYNNDKAFKVTYLQADDITRLFNYLYDHRRPQYTTSYMLMLMIVTGLRESEVAGLTWNNIYFSENLIKVEKSWVYSQKDYGPTKNETSQRIVSVPQIMMDCIKELKGNHKAKVFWYPSYKIFPGHKSLGAGLQIALKNLNISAPGFHPHSLRHSQVALLLQANIPIYDIAKRLGHSTTRTTEQTYAYEFKKHRDLMNQKINDALDKSLKK</sequence>
<organism evidence="8 9">
    <name type="scientific">Lactobacillus johnsonii (strain FI9785)</name>
    <dbReference type="NCBI Taxonomy" id="633699"/>
    <lineage>
        <taxon>Bacteria</taxon>
        <taxon>Bacillati</taxon>
        <taxon>Bacillota</taxon>
        <taxon>Bacilli</taxon>
        <taxon>Lactobacillales</taxon>
        <taxon>Lactobacillaceae</taxon>
        <taxon>Lactobacillus</taxon>
    </lineage>
</organism>
<evidence type="ECO:0000259" key="7">
    <source>
        <dbReference type="PROSITE" id="PS51900"/>
    </source>
</evidence>
<dbReference type="InterPro" id="IPR013762">
    <property type="entry name" value="Integrase-like_cat_sf"/>
</dbReference>
<dbReference type="Gene3D" id="1.10.150.130">
    <property type="match status" value="1"/>
</dbReference>
<keyword evidence="9" id="KW-1185">Reference proteome</keyword>
<dbReference type="InterPro" id="IPR004107">
    <property type="entry name" value="Integrase_SAM-like_N"/>
</dbReference>
<dbReference type="PANTHER" id="PTHR30629:SF2">
    <property type="entry name" value="PROPHAGE INTEGRASE INTS-RELATED"/>
    <property type="match status" value="1"/>
</dbReference>
<dbReference type="AlphaFoldDB" id="D0R4L2"/>
<dbReference type="InterPro" id="IPR028259">
    <property type="entry name" value="AP2-like_int_N"/>
</dbReference>
<dbReference type="PROSITE" id="PS51898">
    <property type="entry name" value="TYR_RECOMBINASE"/>
    <property type="match status" value="1"/>
</dbReference>
<evidence type="ECO:0000256" key="4">
    <source>
        <dbReference type="ARBA" id="ARBA00023172"/>
    </source>
</evidence>
<evidence type="ECO:0000313" key="9">
    <source>
        <dbReference type="Proteomes" id="UP000002627"/>
    </source>
</evidence>
<dbReference type="SUPFAM" id="SSF56349">
    <property type="entry name" value="DNA breaking-rejoining enzymes"/>
    <property type="match status" value="1"/>
</dbReference>
<dbReference type="Pfam" id="PF14659">
    <property type="entry name" value="Phage_int_SAM_3"/>
    <property type="match status" value="1"/>
</dbReference>
<dbReference type="Proteomes" id="UP000002627">
    <property type="component" value="Chromosome"/>
</dbReference>
<dbReference type="PANTHER" id="PTHR30629">
    <property type="entry name" value="PROPHAGE INTEGRASE"/>
    <property type="match status" value="1"/>
</dbReference>
<dbReference type="InterPro" id="IPR044068">
    <property type="entry name" value="CB"/>
</dbReference>
<proteinExistence type="inferred from homology"/>
<name>D0R4L2_LACJF</name>
<dbReference type="CDD" id="cd01189">
    <property type="entry name" value="INT_ICEBs1_C_like"/>
    <property type="match status" value="1"/>
</dbReference>
<dbReference type="Pfam" id="PF14657">
    <property type="entry name" value="Arm-DNA-bind_4"/>
    <property type="match status" value="1"/>
</dbReference>
<dbReference type="RefSeq" id="WP_012846301.1">
    <property type="nucleotide sequence ID" value="NC_013504.1"/>
</dbReference>
<dbReference type="HOGENOM" id="CLU_027562_17_6_9"/>
<dbReference type="GO" id="GO:0003677">
    <property type="term" value="F:DNA binding"/>
    <property type="evidence" value="ECO:0007669"/>
    <property type="project" value="UniProtKB-UniRule"/>
</dbReference>
<evidence type="ECO:0000256" key="3">
    <source>
        <dbReference type="ARBA" id="ARBA00023125"/>
    </source>
</evidence>
<feature type="domain" description="Tyr recombinase" evidence="6">
    <location>
        <begin position="164"/>
        <end position="358"/>
    </location>
</feature>
<dbReference type="KEGG" id="ljf:FI9785_1163"/>
<evidence type="ECO:0000313" key="8">
    <source>
        <dbReference type="EMBL" id="CAX67025.1"/>
    </source>
</evidence>
<dbReference type="InterPro" id="IPR011010">
    <property type="entry name" value="DNA_brk_join_enz"/>
</dbReference>
<feature type="domain" description="Core-binding (CB)" evidence="7">
    <location>
        <begin position="60"/>
        <end position="141"/>
    </location>
</feature>
<dbReference type="Pfam" id="PF00589">
    <property type="entry name" value="Phage_integrase"/>
    <property type="match status" value="1"/>
</dbReference>
<dbReference type="GO" id="GO:0006310">
    <property type="term" value="P:DNA recombination"/>
    <property type="evidence" value="ECO:0007669"/>
    <property type="project" value="UniProtKB-KW"/>
</dbReference>
<gene>
    <name evidence="8" type="primary">int</name>
    <name evidence="8" type="ordered locus">FI9785_1163</name>
</gene>
<evidence type="ECO:0000256" key="2">
    <source>
        <dbReference type="ARBA" id="ARBA00022908"/>
    </source>
</evidence>
<dbReference type="GO" id="GO:0015074">
    <property type="term" value="P:DNA integration"/>
    <property type="evidence" value="ECO:0007669"/>
    <property type="project" value="UniProtKB-KW"/>
</dbReference>
<evidence type="ECO:0000259" key="6">
    <source>
        <dbReference type="PROSITE" id="PS51898"/>
    </source>
</evidence>
<evidence type="ECO:0000256" key="5">
    <source>
        <dbReference type="PROSITE-ProRule" id="PRU01248"/>
    </source>
</evidence>